<keyword evidence="4 6" id="KW-1133">Transmembrane helix</keyword>
<evidence type="ECO:0000313" key="9">
    <source>
        <dbReference type="Proteomes" id="UP000236642"/>
    </source>
</evidence>
<feature type="transmembrane region" description="Helical" evidence="6">
    <location>
        <begin position="224"/>
        <end position="246"/>
    </location>
</feature>
<keyword evidence="3 6" id="KW-0812">Transmembrane</keyword>
<dbReference type="EMBL" id="BEHY01000044">
    <property type="protein sequence ID" value="GBD09459.1"/>
    <property type="molecule type" value="Genomic_DNA"/>
</dbReference>
<feature type="transmembrane region" description="Helical" evidence="6">
    <location>
        <begin position="282"/>
        <end position="300"/>
    </location>
</feature>
<feature type="domain" description="Citrate transporter-like" evidence="7">
    <location>
        <begin position="19"/>
        <end position="374"/>
    </location>
</feature>
<name>A0A2H5Y7Q5_9CHLR</name>
<keyword evidence="5 6" id="KW-0472">Membrane</keyword>
<protein>
    <submittedName>
        <fullName evidence="8">Putative transporter</fullName>
    </submittedName>
</protein>
<evidence type="ECO:0000256" key="4">
    <source>
        <dbReference type="ARBA" id="ARBA00022989"/>
    </source>
</evidence>
<dbReference type="InterPro" id="IPR004680">
    <property type="entry name" value="Cit_transptr-like_dom"/>
</dbReference>
<evidence type="ECO:0000256" key="6">
    <source>
        <dbReference type="SAM" id="Phobius"/>
    </source>
</evidence>
<feature type="transmembrane region" description="Helical" evidence="6">
    <location>
        <begin position="417"/>
        <end position="435"/>
    </location>
</feature>
<dbReference type="InterPro" id="IPR051475">
    <property type="entry name" value="Diverse_Ion_Transporter"/>
</dbReference>
<feature type="transmembrane region" description="Helical" evidence="6">
    <location>
        <begin position="252"/>
        <end position="270"/>
    </location>
</feature>
<organism evidence="8 9">
    <name type="scientific">Candidatus Thermoflexus japonica</name>
    <dbReference type="NCBI Taxonomy" id="2035417"/>
    <lineage>
        <taxon>Bacteria</taxon>
        <taxon>Bacillati</taxon>
        <taxon>Chloroflexota</taxon>
        <taxon>Thermoflexia</taxon>
        <taxon>Thermoflexales</taxon>
        <taxon>Thermoflexaceae</taxon>
        <taxon>Thermoflexus</taxon>
    </lineage>
</organism>
<dbReference type="PANTHER" id="PTHR43568">
    <property type="entry name" value="P PROTEIN"/>
    <property type="match status" value="1"/>
</dbReference>
<feature type="transmembrane region" description="Helical" evidence="6">
    <location>
        <begin position="31"/>
        <end position="48"/>
    </location>
</feature>
<dbReference type="GO" id="GO:0016020">
    <property type="term" value="C:membrane"/>
    <property type="evidence" value="ECO:0007669"/>
    <property type="project" value="UniProtKB-SubCell"/>
</dbReference>
<evidence type="ECO:0000256" key="5">
    <source>
        <dbReference type="ARBA" id="ARBA00023136"/>
    </source>
</evidence>
<feature type="transmembrane region" description="Helical" evidence="6">
    <location>
        <begin position="320"/>
        <end position="339"/>
    </location>
</feature>
<dbReference type="PANTHER" id="PTHR43568:SF1">
    <property type="entry name" value="P PROTEIN"/>
    <property type="match status" value="1"/>
</dbReference>
<proteinExistence type="predicted"/>
<feature type="transmembrane region" description="Helical" evidence="6">
    <location>
        <begin position="6"/>
        <end position="24"/>
    </location>
</feature>
<accession>A0A2H5Y7Q5</accession>
<evidence type="ECO:0000313" key="8">
    <source>
        <dbReference type="EMBL" id="GBD09459.1"/>
    </source>
</evidence>
<comment type="subcellular location">
    <subcellularLocation>
        <location evidence="1">Membrane</location>
        <topology evidence="1">Multi-pass membrane protein</topology>
    </subcellularLocation>
</comment>
<feature type="transmembrane region" description="Helical" evidence="6">
    <location>
        <begin position="175"/>
        <end position="196"/>
    </location>
</feature>
<dbReference type="AlphaFoldDB" id="A0A2H5Y7Q5"/>
<dbReference type="Proteomes" id="UP000236642">
    <property type="component" value="Unassembled WGS sequence"/>
</dbReference>
<dbReference type="Pfam" id="PF03600">
    <property type="entry name" value="CitMHS"/>
    <property type="match status" value="1"/>
</dbReference>
<evidence type="ECO:0000256" key="2">
    <source>
        <dbReference type="ARBA" id="ARBA00022448"/>
    </source>
</evidence>
<evidence type="ECO:0000256" key="3">
    <source>
        <dbReference type="ARBA" id="ARBA00022692"/>
    </source>
</evidence>
<gene>
    <name evidence="8" type="ORF">HRbin22_01713</name>
</gene>
<dbReference type="GO" id="GO:0055085">
    <property type="term" value="P:transmembrane transport"/>
    <property type="evidence" value="ECO:0007669"/>
    <property type="project" value="InterPro"/>
</dbReference>
<feature type="transmembrane region" description="Helical" evidence="6">
    <location>
        <begin position="60"/>
        <end position="85"/>
    </location>
</feature>
<feature type="transmembrane region" description="Helical" evidence="6">
    <location>
        <begin position="97"/>
        <end position="122"/>
    </location>
</feature>
<reference evidence="9" key="1">
    <citation type="submission" date="2017-09" db="EMBL/GenBank/DDBJ databases">
        <title>Metaegenomics of thermophilic ammonia-oxidizing enrichment culture.</title>
        <authorList>
            <person name="Kato S."/>
            <person name="Suzuki K."/>
        </authorList>
    </citation>
    <scope>NUCLEOTIDE SEQUENCE [LARGE SCALE GENOMIC DNA]</scope>
</reference>
<evidence type="ECO:0000259" key="7">
    <source>
        <dbReference type="Pfam" id="PF03600"/>
    </source>
</evidence>
<evidence type="ECO:0000256" key="1">
    <source>
        <dbReference type="ARBA" id="ARBA00004141"/>
    </source>
</evidence>
<comment type="caution">
    <text evidence="8">The sequence shown here is derived from an EMBL/GenBank/DDBJ whole genome shotgun (WGS) entry which is preliminary data.</text>
</comment>
<sequence length="436" mass="46377">MSGTISPTWIAVSIFLTTYIALGLERIPRVLAAGVGVIFLLLFKVLTVEEAVAYVHWGTMGLLFGMFILIAVLSEAGFFSALALAVAHQARGEPRRLLMIFPLLTGLLAAFMDSITVMLFFATLTAELGRRLRFDPVPIVVAEVVAANIGGAATLMGDPPNVILGLVLRFGLIDFIMHTGPIALIGLIAAVAISYWQSVQRLRISSPPEAVELPSPAEMIRDPVLLRLGLLALALAVVLLSTHHWVEHHLGIPLTAPLATLIPAILLLLLGGSRVEGILRRIDYEVLLFLICLFAIVGALEKTHVIEAMTRAASSALGHHGLGLVSGLLWLSAFCSAMVDNVPFALSMAYALQHLAASVGAPPLSLMTWAVSLGTDLGGNFTPIGASANVVACAALEGHGFQVGWGRWMRLAARPTMIALGLAQMGLLIKAWLGFF</sequence>
<keyword evidence="2" id="KW-0813">Transport</keyword>